<comment type="caution">
    <text evidence="1">The sequence shown here is derived from an EMBL/GenBank/DDBJ whole genome shotgun (WGS) entry which is preliminary data.</text>
</comment>
<sequence>MTEEDQKAKILQQVEFYFSDSNLLNDKFLFTTQQANEGWVPISVISQFERMKKYRPIETIVEALRESKELLEVSENGELVKRKAPLPSNQNEILVAINKRSVVVNHLPEDATLDDLIKFFNTIGATNQVRMKKKFKKFTGSAVVEFKTEEIANKLLEQEEKLKYGETEVNVIAKVAYDESKAQEFGKRRGGKGKKSFGSSKRGRDHKRNDRNRERSPQRSDEPKDVRERDDEPKKSEQEESEKKSEPASAPAPAAEPTPAAEPAPAPATE</sequence>
<keyword evidence="2" id="KW-1185">Reference proteome</keyword>
<dbReference type="Proteomes" id="UP001165064">
    <property type="component" value="Unassembled WGS sequence"/>
</dbReference>
<dbReference type="EMBL" id="BSXS01003225">
    <property type="protein sequence ID" value="GME80830.1"/>
    <property type="molecule type" value="Genomic_DNA"/>
</dbReference>
<protein>
    <submittedName>
        <fullName evidence="1">Unnamed protein product</fullName>
    </submittedName>
</protein>
<reference evidence="1" key="1">
    <citation type="submission" date="2023-04" db="EMBL/GenBank/DDBJ databases">
        <title>Ambrosiozyma monospora NBRC 10751.</title>
        <authorList>
            <person name="Ichikawa N."/>
            <person name="Sato H."/>
            <person name="Tonouchi N."/>
        </authorList>
    </citation>
    <scope>NUCLEOTIDE SEQUENCE</scope>
    <source>
        <strain evidence="1">NBRC 10751</strain>
    </source>
</reference>
<accession>A0ACB5T461</accession>
<proteinExistence type="predicted"/>
<evidence type="ECO:0000313" key="2">
    <source>
        <dbReference type="Proteomes" id="UP001165064"/>
    </source>
</evidence>
<gene>
    <name evidence="1" type="ORF">Amon02_000462900</name>
</gene>
<organism evidence="1 2">
    <name type="scientific">Ambrosiozyma monospora</name>
    <name type="common">Yeast</name>
    <name type="synonym">Endomycopsis monosporus</name>
    <dbReference type="NCBI Taxonomy" id="43982"/>
    <lineage>
        <taxon>Eukaryota</taxon>
        <taxon>Fungi</taxon>
        <taxon>Dikarya</taxon>
        <taxon>Ascomycota</taxon>
        <taxon>Saccharomycotina</taxon>
        <taxon>Pichiomycetes</taxon>
        <taxon>Pichiales</taxon>
        <taxon>Pichiaceae</taxon>
        <taxon>Ambrosiozyma</taxon>
    </lineage>
</organism>
<name>A0ACB5T461_AMBMO</name>
<evidence type="ECO:0000313" key="1">
    <source>
        <dbReference type="EMBL" id="GME80830.1"/>
    </source>
</evidence>